<dbReference type="Pfam" id="PF00578">
    <property type="entry name" value="AhpC-TSA"/>
    <property type="match status" value="1"/>
</dbReference>
<accession>A0A075HMW5</accession>
<dbReference type="InterPro" id="IPR013766">
    <property type="entry name" value="Thioredoxin_domain"/>
</dbReference>
<feature type="domain" description="Thioredoxin" evidence="1">
    <location>
        <begin position="14"/>
        <end position="167"/>
    </location>
</feature>
<name>A0A075HMW5_9EURY</name>
<dbReference type="InterPro" id="IPR036249">
    <property type="entry name" value="Thioredoxin-like_sf"/>
</dbReference>
<protein>
    <submittedName>
        <fullName evidence="2">Alkyl hydroperoxide reductase/ Thiol specific antioxidant/ Mal allergen</fullName>
    </submittedName>
</protein>
<reference evidence="2" key="1">
    <citation type="journal article" date="2014" name="Genome Biol. Evol.">
        <title>Pangenome evidence for extensive interdomain horizontal transfer affecting lineage core and shell genes in uncultured planktonic thaumarchaeota and euryarchaeota.</title>
        <authorList>
            <person name="Deschamps P."/>
            <person name="Zivanovic Y."/>
            <person name="Moreira D."/>
            <person name="Rodriguez-Valera F."/>
            <person name="Lopez-Garcia P."/>
        </authorList>
    </citation>
    <scope>NUCLEOTIDE SEQUENCE</scope>
</reference>
<organism evidence="2">
    <name type="scientific">uncultured marine group II/III euryarchaeote KM3_79_B02</name>
    <dbReference type="NCBI Taxonomy" id="1456514"/>
    <lineage>
        <taxon>Archaea</taxon>
        <taxon>Methanobacteriati</taxon>
        <taxon>Methanobacteriota</taxon>
        <taxon>environmental samples</taxon>
    </lineage>
</organism>
<evidence type="ECO:0000313" key="2">
    <source>
        <dbReference type="EMBL" id="AIF17761.1"/>
    </source>
</evidence>
<dbReference type="Gene3D" id="3.40.30.10">
    <property type="entry name" value="Glutaredoxin"/>
    <property type="match status" value="1"/>
</dbReference>
<dbReference type="PANTHER" id="PTHR43640:SF1">
    <property type="entry name" value="THIOREDOXIN-DEPENDENT PEROXIREDOXIN"/>
    <property type="match status" value="1"/>
</dbReference>
<dbReference type="GO" id="GO:0016491">
    <property type="term" value="F:oxidoreductase activity"/>
    <property type="evidence" value="ECO:0007669"/>
    <property type="project" value="InterPro"/>
</dbReference>
<sequence>MTSAAVVLTESTMSALGTSAPDFALPEPASNREWTLADFGAEALVVVFTCNHCPYAQAVEERVIALARGFAGRADFVAISANDVEDFPDDAPAKMAQRAREKQYPFPYLYDESQAIARAYGAACTPDFFLYDADRKLAYRGRLDDNWQEPERVEREELRDAIEALLASEPVAEPQLPALGCNIKWRA</sequence>
<dbReference type="AlphaFoldDB" id="A0A075HMW5"/>
<dbReference type="SUPFAM" id="SSF52833">
    <property type="entry name" value="Thioredoxin-like"/>
    <property type="match status" value="1"/>
</dbReference>
<proteinExistence type="predicted"/>
<dbReference type="EMBL" id="KF901091">
    <property type="protein sequence ID" value="AIF17761.1"/>
    <property type="molecule type" value="Genomic_DNA"/>
</dbReference>
<dbReference type="PANTHER" id="PTHR43640">
    <property type="entry name" value="OS07G0260300 PROTEIN"/>
    <property type="match status" value="1"/>
</dbReference>
<dbReference type="InterPro" id="IPR000866">
    <property type="entry name" value="AhpC/TSA"/>
</dbReference>
<dbReference type="GO" id="GO:0016209">
    <property type="term" value="F:antioxidant activity"/>
    <property type="evidence" value="ECO:0007669"/>
    <property type="project" value="InterPro"/>
</dbReference>
<dbReference type="CDD" id="cd02969">
    <property type="entry name" value="PRX_like1"/>
    <property type="match status" value="1"/>
</dbReference>
<dbReference type="PROSITE" id="PS51352">
    <property type="entry name" value="THIOREDOXIN_2"/>
    <property type="match status" value="1"/>
</dbReference>
<dbReference type="InterPro" id="IPR047262">
    <property type="entry name" value="PRX-like1"/>
</dbReference>
<evidence type="ECO:0000259" key="1">
    <source>
        <dbReference type="PROSITE" id="PS51352"/>
    </source>
</evidence>